<evidence type="ECO:0000259" key="13">
    <source>
        <dbReference type="Pfam" id="PF08323"/>
    </source>
</evidence>
<dbReference type="Pfam" id="PF08323">
    <property type="entry name" value="Glyco_transf_5"/>
    <property type="match status" value="1"/>
</dbReference>
<dbReference type="OrthoDB" id="9808590at2"/>
<evidence type="ECO:0000256" key="4">
    <source>
        <dbReference type="ARBA" id="ARBA00010281"/>
    </source>
</evidence>
<comment type="catalytic activity">
    <reaction evidence="1 11">
        <text>[(1-&gt;4)-alpha-D-glucosyl](n) + ADP-alpha-D-glucose = [(1-&gt;4)-alpha-D-glucosyl](n+1) + ADP + H(+)</text>
        <dbReference type="Rhea" id="RHEA:18189"/>
        <dbReference type="Rhea" id="RHEA-COMP:9584"/>
        <dbReference type="Rhea" id="RHEA-COMP:9587"/>
        <dbReference type="ChEBI" id="CHEBI:15378"/>
        <dbReference type="ChEBI" id="CHEBI:15444"/>
        <dbReference type="ChEBI" id="CHEBI:57498"/>
        <dbReference type="ChEBI" id="CHEBI:456216"/>
        <dbReference type="EC" id="2.4.1.21"/>
    </reaction>
</comment>
<evidence type="ECO:0000256" key="1">
    <source>
        <dbReference type="ARBA" id="ARBA00001478"/>
    </source>
</evidence>
<comment type="pathway">
    <text evidence="3 11">Glycan biosynthesis; glycogen biosynthesis.</text>
</comment>
<dbReference type="AlphaFoldDB" id="A0A1R4HIF4"/>
<dbReference type="NCBIfam" id="NF001899">
    <property type="entry name" value="PRK00654.1-2"/>
    <property type="match status" value="1"/>
</dbReference>
<evidence type="ECO:0000256" key="6">
    <source>
        <dbReference type="ARBA" id="ARBA00019935"/>
    </source>
</evidence>
<dbReference type="SUPFAM" id="SSF53756">
    <property type="entry name" value="UDP-Glycosyltransferase/glycogen phosphorylase"/>
    <property type="match status" value="1"/>
</dbReference>
<evidence type="ECO:0000313" key="15">
    <source>
        <dbReference type="Proteomes" id="UP000195442"/>
    </source>
</evidence>
<dbReference type="RefSeq" id="WP_087148494.1">
    <property type="nucleotide sequence ID" value="NZ_FUKJ01000450.1"/>
</dbReference>
<keyword evidence="15" id="KW-1185">Reference proteome</keyword>
<sequence length="479" mass="53686">MKKILFVTSEAHPFIKTGGLADVSGSLPKALAALSQDIKIIMPYYQATKTFADIGYRCSLRVDNRDVNILETLMPDSQVTVWLIDCPEFYQQPGNPYVDAQGNPWFNNAERFALLCRIAVEVAMNRAYLDWKADIVHCNDWQTGLAPALLSLEDNRPATVFTIHNMAYQGLFPTTVLTALNLPGQLWHPEGLEFHDMLSFIKGGLVYADRITTVSPTYALEIQTALYGYGLEGLLIHRSPDLVGIINGIDTTLWNPETDTYIPQHYNADSLDDKQHNKAELQKRMGLPVDSQIPVLGLIGRLVEQKGIDLIIDCLPELLAMPVQFVLLGSGDKSFEQRLQNLMHLYPDKLAITLGYNEELAHLIEAGADIFLMPSRFEPCGLNQMYSQRYGTIPIVRKTGGLADTVVDSIPENIVNHTATGIVFNDANASALLEAIKRTLLLYRLPDAWTNMQKNAMHSDFSWQQSAERYLDLYQNIQP</sequence>
<dbReference type="EMBL" id="FUKJ01000450">
    <property type="protein sequence ID" value="SJM96016.1"/>
    <property type="molecule type" value="Genomic_DNA"/>
</dbReference>
<dbReference type="Proteomes" id="UP000195442">
    <property type="component" value="Unassembled WGS sequence"/>
</dbReference>
<name>A0A1R4HIF4_9GAMM</name>
<reference evidence="15" key="1">
    <citation type="submission" date="2017-02" db="EMBL/GenBank/DDBJ databases">
        <authorList>
            <person name="Daims H."/>
        </authorList>
    </citation>
    <scope>NUCLEOTIDE SEQUENCE [LARGE SCALE GENOMIC DNA]</scope>
</reference>
<accession>A0A1R4HIF4</accession>
<keyword evidence="9 11" id="KW-0320">Glycogen biosynthesis</keyword>
<dbReference type="EC" id="2.4.1.21" evidence="5 11"/>
<dbReference type="GO" id="GO:0005978">
    <property type="term" value="P:glycogen biosynthetic process"/>
    <property type="evidence" value="ECO:0007669"/>
    <property type="project" value="UniProtKB-UniRule"/>
</dbReference>
<dbReference type="PANTHER" id="PTHR45825:SF11">
    <property type="entry name" value="ALPHA AMYLASE DOMAIN-CONTAINING PROTEIN"/>
    <property type="match status" value="1"/>
</dbReference>
<feature type="domain" description="Glycosyl transferase family 1" evidence="12">
    <location>
        <begin position="292"/>
        <end position="451"/>
    </location>
</feature>
<dbReference type="Gene3D" id="3.40.50.2000">
    <property type="entry name" value="Glycogen Phosphorylase B"/>
    <property type="match status" value="2"/>
</dbReference>
<evidence type="ECO:0000256" key="9">
    <source>
        <dbReference type="ARBA" id="ARBA00023056"/>
    </source>
</evidence>
<dbReference type="InterPro" id="IPR011835">
    <property type="entry name" value="GS/SS"/>
</dbReference>
<dbReference type="UniPathway" id="UPA00164"/>
<feature type="binding site" evidence="11">
    <location>
        <position position="16"/>
    </location>
    <ligand>
        <name>ADP-alpha-D-glucose</name>
        <dbReference type="ChEBI" id="CHEBI:57498"/>
    </ligand>
</feature>
<evidence type="ECO:0000256" key="5">
    <source>
        <dbReference type="ARBA" id="ARBA00012588"/>
    </source>
</evidence>
<organism evidence="14 15">
    <name type="scientific">Crenothrix polyspora</name>
    <dbReference type="NCBI Taxonomy" id="360316"/>
    <lineage>
        <taxon>Bacteria</taxon>
        <taxon>Pseudomonadati</taxon>
        <taxon>Pseudomonadota</taxon>
        <taxon>Gammaproteobacteria</taxon>
        <taxon>Methylococcales</taxon>
        <taxon>Crenotrichaceae</taxon>
        <taxon>Crenothrix</taxon>
    </lineage>
</organism>
<evidence type="ECO:0000256" key="10">
    <source>
        <dbReference type="ARBA" id="ARBA00031722"/>
    </source>
</evidence>
<comment type="similarity">
    <text evidence="4 11">Belongs to the glycosyltransferase 1 family. Bacterial/plant glycogen synthase subfamily.</text>
</comment>
<dbReference type="GO" id="GO:0004373">
    <property type="term" value="F:alpha-1,4-glucan glucosyltransferase (UDP-glucose donor) activity"/>
    <property type="evidence" value="ECO:0007669"/>
    <property type="project" value="InterPro"/>
</dbReference>
<dbReference type="InterPro" id="IPR013534">
    <property type="entry name" value="Starch_synth_cat_dom"/>
</dbReference>
<evidence type="ECO:0000256" key="11">
    <source>
        <dbReference type="HAMAP-Rule" id="MF_00484"/>
    </source>
</evidence>
<keyword evidence="8 11" id="KW-0808">Transferase</keyword>
<dbReference type="GO" id="GO:0009011">
    <property type="term" value="F:alpha-1,4-glucan glucosyltransferase (ADP-glucose donor) activity"/>
    <property type="evidence" value="ECO:0007669"/>
    <property type="project" value="UniProtKB-UniRule"/>
</dbReference>
<evidence type="ECO:0000256" key="2">
    <source>
        <dbReference type="ARBA" id="ARBA00002764"/>
    </source>
</evidence>
<proteinExistence type="inferred from homology"/>
<evidence type="ECO:0000256" key="3">
    <source>
        <dbReference type="ARBA" id="ARBA00004964"/>
    </source>
</evidence>
<protein>
    <recommendedName>
        <fullName evidence="6 11">Glycogen synthase</fullName>
        <ecNumber evidence="5 11">2.4.1.21</ecNumber>
    </recommendedName>
    <alternativeName>
        <fullName evidence="10 11">Starch [bacterial glycogen] synthase</fullName>
    </alternativeName>
</protein>
<evidence type="ECO:0000256" key="7">
    <source>
        <dbReference type="ARBA" id="ARBA00022676"/>
    </source>
</evidence>
<dbReference type="HAMAP" id="MF_00484">
    <property type="entry name" value="Glycogen_synth"/>
    <property type="match status" value="1"/>
</dbReference>
<dbReference type="PANTHER" id="PTHR45825">
    <property type="entry name" value="GRANULE-BOUND STARCH SYNTHASE 1, CHLOROPLASTIC/AMYLOPLASTIC"/>
    <property type="match status" value="1"/>
</dbReference>
<comment type="function">
    <text evidence="2 11">Synthesizes alpha-1,4-glucan chains using ADP-glucose.</text>
</comment>
<evidence type="ECO:0000313" key="14">
    <source>
        <dbReference type="EMBL" id="SJM96016.1"/>
    </source>
</evidence>
<dbReference type="Pfam" id="PF00534">
    <property type="entry name" value="Glycos_transf_1"/>
    <property type="match status" value="1"/>
</dbReference>
<dbReference type="CDD" id="cd03791">
    <property type="entry name" value="GT5_Glycogen_synthase_DULL1-like"/>
    <property type="match status" value="1"/>
</dbReference>
<dbReference type="InterPro" id="IPR001296">
    <property type="entry name" value="Glyco_trans_1"/>
</dbReference>
<keyword evidence="7 11" id="KW-0328">Glycosyltransferase</keyword>
<gene>
    <name evidence="11 14" type="primary">glgA</name>
    <name evidence="14" type="ORF">CRENPOLYSF2_830002</name>
</gene>
<feature type="domain" description="Starch synthase catalytic" evidence="13">
    <location>
        <begin position="3"/>
        <end position="236"/>
    </location>
</feature>
<evidence type="ECO:0000256" key="8">
    <source>
        <dbReference type="ARBA" id="ARBA00022679"/>
    </source>
</evidence>
<evidence type="ECO:0000259" key="12">
    <source>
        <dbReference type="Pfam" id="PF00534"/>
    </source>
</evidence>
<dbReference type="NCBIfam" id="TIGR02095">
    <property type="entry name" value="glgA"/>
    <property type="match status" value="1"/>
</dbReference>